<proteinExistence type="predicted"/>
<gene>
    <name evidence="1" type="ORF">FRX31_032126</name>
</gene>
<dbReference type="Proteomes" id="UP000554482">
    <property type="component" value="Unassembled WGS sequence"/>
</dbReference>
<dbReference type="AlphaFoldDB" id="A0A7J6V032"/>
<protein>
    <submittedName>
        <fullName evidence="1">Uncharacterized protein</fullName>
    </submittedName>
</protein>
<evidence type="ECO:0000313" key="1">
    <source>
        <dbReference type="EMBL" id="KAF5178286.1"/>
    </source>
</evidence>
<sequence length="68" mass="7764">MRLPLCLCISYQTPQASPCFGPSKDVLLNMLPNSRLLVAFSLKHAWPRKFLSLHVEISVQEILQRSKL</sequence>
<accession>A0A7J6V032</accession>
<evidence type="ECO:0000313" key="2">
    <source>
        <dbReference type="Proteomes" id="UP000554482"/>
    </source>
</evidence>
<name>A0A7J6V032_THATH</name>
<dbReference type="EMBL" id="JABWDY010040238">
    <property type="protein sequence ID" value="KAF5178286.1"/>
    <property type="molecule type" value="Genomic_DNA"/>
</dbReference>
<organism evidence="1 2">
    <name type="scientific">Thalictrum thalictroides</name>
    <name type="common">Rue-anemone</name>
    <name type="synonym">Anemone thalictroides</name>
    <dbReference type="NCBI Taxonomy" id="46969"/>
    <lineage>
        <taxon>Eukaryota</taxon>
        <taxon>Viridiplantae</taxon>
        <taxon>Streptophyta</taxon>
        <taxon>Embryophyta</taxon>
        <taxon>Tracheophyta</taxon>
        <taxon>Spermatophyta</taxon>
        <taxon>Magnoliopsida</taxon>
        <taxon>Ranunculales</taxon>
        <taxon>Ranunculaceae</taxon>
        <taxon>Thalictroideae</taxon>
        <taxon>Thalictrum</taxon>
    </lineage>
</organism>
<comment type="caution">
    <text evidence="1">The sequence shown here is derived from an EMBL/GenBank/DDBJ whole genome shotgun (WGS) entry which is preliminary data.</text>
</comment>
<keyword evidence="2" id="KW-1185">Reference proteome</keyword>
<reference evidence="1 2" key="1">
    <citation type="submission" date="2020-06" db="EMBL/GenBank/DDBJ databases">
        <title>Transcriptomic and genomic resources for Thalictrum thalictroides and T. hernandezii: Facilitating candidate gene discovery in an emerging model plant lineage.</title>
        <authorList>
            <person name="Arias T."/>
            <person name="Riano-Pachon D.M."/>
            <person name="Di Stilio V.S."/>
        </authorList>
    </citation>
    <scope>NUCLEOTIDE SEQUENCE [LARGE SCALE GENOMIC DNA]</scope>
    <source>
        <strain evidence="2">cv. WT478/WT964</strain>
        <tissue evidence="1">Leaves</tissue>
    </source>
</reference>